<evidence type="ECO:0000256" key="4">
    <source>
        <dbReference type="ARBA" id="ARBA00022692"/>
    </source>
</evidence>
<dbReference type="Pfam" id="PF00060">
    <property type="entry name" value="Lig_chan"/>
    <property type="match status" value="1"/>
</dbReference>
<dbReference type="GO" id="GO:0015276">
    <property type="term" value="F:ligand-gated monoatomic ion channel activity"/>
    <property type="evidence" value="ECO:0007669"/>
    <property type="project" value="InterPro"/>
</dbReference>
<evidence type="ECO:0000256" key="6">
    <source>
        <dbReference type="ARBA" id="ARBA00023065"/>
    </source>
</evidence>
<keyword evidence="7 12" id="KW-0472">Membrane</keyword>
<dbReference type="OrthoDB" id="9997229at2759"/>
<dbReference type="Pfam" id="PF10613">
    <property type="entry name" value="Lig_chan-Glu_bd"/>
    <property type="match status" value="1"/>
</dbReference>
<feature type="domain" description="Ionotropic glutamate receptor C-terminal" evidence="13">
    <location>
        <begin position="268"/>
        <end position="576"/>
    </location>
</feature>
<dbReference type="InterPro" id="IPR019594">
    <property type="entry name" value="Glu/Gly-bd"/>
</dbReference>
<dbReference type="Proteomes" id="UP000507470">
    <property type="component" value="Unassembled WGS sequence"/>
</dbReference>
<gene>
    <name evidence="15" type="ORF">MCOR_12407</name>
</gene>
<keyword evidence="16" id="KW-1185">Reference proteome</keyword>
<dbReference type="GO" id="GO:0050906">
    <property type="term" value="P:detection of stimulus involved in sensory perception"/>
    <property type="evidence" value="ECO:0007669"/>
    <property type="project" value="UniProtKB-ARBA"/>
</dbReference>
<keyword evidence="6" id="KW-0406">Ion transport</keyword>
<feature type="transmembrane region" description="Helical" evidence="12">
    <location>
        <begin position="408"/>
        <end position="431"/>
    </location>
</feature>
<keyword evidence="10" id="KW-1071">Ligand-gated ion channel</keyword>
<dbReference type="FunFam" id="3.40.190.10:FF:000024">
    <property type="entry name" value="Glutamate receptor, ionotropic, delta 1"/>
    <property type="match status" value="1"/>
</dbReference>
<evidence type="ECO:0000256" key="7">
    <source>
        <dbReference type="ARBA" id="ARBA00023136"/>
    </source>
</evidence>
<dbReference type="InterPro" id="IPR052192">
    <property type="entry name" value="Insect_Ionotropic_Sensory_Rcpt"/>
</dbReference>
<keyword evidence="2" id="KW-0813">Transport</keyword>
<organism evidence="15 16">
    <name type="scientific">Mytilus coruscus</name>
    <name type="common">Sea mussel</name>
    <dbReference type="NCBI Taxonomy" id="42192"/>
    <lineage>
        <taxon>Eukaryota</taxon>
        <taxon>Metazoa</taxon>
        <taxon>Spiralia</taxon>
        <taxon>Lophotrochozoa</taxon>
        <taxon>Mollusca</taxon>
        <taxon>Bivalvia</taxon>
        <taxon>Autobranchia</taxon>
        <taxon>Pteriomorphia</taxon>
        <taxon>Mytilida</taxon>
        <taxon>Mytiloidea</taxon>
        <taxon>Mytilidae</taxon>
        <taxon>Mytilinae</taxon>
        <taxon>Mytilus</taxon>
    </lineage>
</organism>
<evidence type="ECO:0000256" key="9">
    <source>
        <dbReference type="ARBA" id="ARBA00023180"/>
    </source>
</evidence>
<evidence type="ECO:0000313" key="16">
    <source>
        <dbReference type="Proteomes" id="UP000507470"/>
    </source>
</evidence>
<dbReference type="PANTHER" id="PTHR42643">
    <property type="entry name" value="IONOTROPIC RECEPTOR 20A-RELATED"/>
    <property type="match status" value="1"/>
</dbReference>
<dbReference type="PANTHER" id="PTHR42643:SF24">
    <property type="entry name" value="IONOTROPIC RECEPTOR 60A"/>
    <property type="match status" value="1"/>
</dbReference>
<sequence length="655" mass="74604">MTTPTAPNECSLPVGNYKYQEPLFNNVTGAAITLISVIVHLKWSSVCIVFDNETEHEAMLLYQGLSDVGIFANVHSLHHMTSEMIDSLMEGKSSVFDETSLNCTILCRLESCLRYLEKPFDYGRKNMVRSSLLHKSRWLLGIFDDCDLSVLETNSSSALDNVAVIQYPTSLLSKFKQNKMNLEDAVRKVFMHMSNNSNTGTFTEAAIEGLYDMYPDDLNDCAWLPIRTLMWHRTKRGLSTIGYTQLTGSFLFSNDIFPNEHFGFNKRKFIVSLLPWKPFIVHDTKTNKYTGFSMDILQELANELNFTYELTSPPDGQWGTETPNGSWTGLVGQLQQRDVDIVAAPLTIQTDRERVIDFTYPYFYEPSVILIKKPDPNLTKWRTLIDPFSPTVLLCGEHMADSSSGRTLLSFWWIFCIIMMATYSGNLIAFLTVTKDKLPFTDLSGLVAQDKYKWGIQGGAIFEQIFKTSEIPEYKKIWSGVVEYNKTDTRVLSYIGDIHIGKVLEGNYAFIVDKTFFDMTMINNCELTMTSAEVLQLQYAMALPNNSPFTKIFTDEIISIHESGLLQIWRLRHWPKPGNCKESLLKESNAITLIDVQSAFYMIGIGIFVASCSLCMEFLKQKYCKWREKIGKGKKNPQIIRHVSTTPKLGNFVSY</sequence>
<evidence type="ECO:0000256" key="3">
    <source>
        <dbReference type="ARBA" id="ARBA00022475"/>
    </source>
</evidence>
<evidence type="ECO:0000256" key="5">
    <source>
        <dbReference type="ARBA" id="ARBA00022989"/>
    </source>
</evidence>
<evidence type="ECO:0000256" key="1">
    <source>
        <dbReference type="ARBA" id="ARBA00004651"/>
    </source>
</evidence>
<name>A0A6J8AXD3_MYTCO</name>
<comment type="subcellular location">
    <subcellularLocation>
        <location evidence="1">Cell membrane</location>
        <topology evidence="1">Multi-pass membrane protein</topology>
    </subcellularLocation>
</comment>
<dbReference type="EMBL" id="CACVKT020002151">
    <property type="protein sequence ID" value="CAC5375410.1"/>
    <property type="molecule type" value="Genomic_DNA"/>
</dbReference>
<keyword evidence="3" id="KW-1003">Cell membrane</keyword>
<keyword evidence="9" id="KW-0325">Glycoprotein</keyword>
<feature type="domain" description="Ionotropic glutamate receptor L-glutamate and glycine-binding" evidence="14">
    <location>
        <begin position="278"/>
        <end position="336"/>
    </location>
</feature>
<accession>A0A6J8AXD3</accession>
<evidence type="ECO:0000259" key="14">
    <source>
        <dbReference type="SMART" id="SM00918"/>
    </source>
</evidence>
<evidence type="ECO:0000256" key="10">
    <source>
        <dbReference type="ARBA" id="ARBA00023286"/>
    </source>
</evidence>
<evidence type="ECO:0000256" key="12">
    <source>
        <dbReference type="SAM" id="Phobius"/>
    </source>
</evidence>
<dbReference type="SUPFAM" id="SSF53850">
    <property type="entry name" value="Periplasmic binding protein-like II"/>
    <property type="match status" value="1"/>
</dbReference>
<dbReference type="Gene3D" id="3.40.190.10">
    <property type="entry name" value="Periplasmic binding protein-like II"/>
    <property type="match status" value="2"/>
</dbReference>
<reference evidence="15 16" key="1">
    <citation type="submission" date="2020-06" db="EMBL/GenBank/DDBJ databases">
        <authorList>
            <person name="Li R."/>
            <person name="Bekaert M."/>
        </authorList>
    </citation>
    <scope>NUCLEOTIDE SEQUENCE [LARGE SCALE GENOMIC DNA]</scope>
    <source>
        <strain evidence="16">wild</strain>
    </source>
</reference>
<dbReference type="GO" id="GO:0005886">
    <property type="term" value="C:plasma membrane"/>
    <property type="evidence" value="ECO:0007669"/>
    <property type="project" value="UniProtKB-SubCell"/>
</dbReference>
<keyword evidence="11" id="KW-0407">Ion channel</keyword>
<evidence type="ECO:0000256" key="2">
    <source>
        <dbReference type="ARBA" id="ARBA00022448"/>
    </source>
</evidence>
<evidence type="ECO:0000256" key="8">
    <source>
        <dbReference type="ARBA" id="ARBA00023170"/>
    </source>
</evidence>
<dbReference type="AlphaFoldDB" id="A0A6J8AXD3"/>
<keyword evidence="5 12" id="KW-1133">Transmembrane helix</keyword>
<evidence type="ECO:0000259" key="13">
    <source>
        <dbReference type="SMART" id="SM00079"/>
    </source>
</evidence>
<keyword evidence="8" id="KW-0675">Receptor</keyword>
<protein>
    <submittedName>
        <fullName evidence="15">Uncharacterized protein</fullName>
    </submittedName>
</protein>
<proteinExistence type="predicted"/>
<evidence type="ECO:0000256" key="11">
    <source>
        <dbReference type="ARBA" id="ARBA00023303"/>
    </source>
</evidence>
<dbReference type="InterPro" id="IPR001320">
    <property type="entry name" value="Iontro_rcpt_C"/>
</dbReference>
<dbReference type="SMART" id="SM00079">
    <property type="entry name" value="PBPe"/>
    <property type="match status" value="1"/>
</dbReference>
<keyword evidence="4 12" id="KW-0812">Transmembrane</keyword>
<evidence type="ECO:0000313" key="15">
    <source>
        <dbReference type="EMBL" id="CAC5375410.1"/>
    </source>
</evidence>
<dbReference type="SMART" id="SM00918">
    <property type="entry name" value="Lig_chan-Glu_bd"/>
    <property type="match status" value="1"/>
</dbReference>